<evidence type="ECO:0000256" key="2">
    <source>
        <dbReference type="ARBA" id="ARBA00023235"/>
    </source>
</evidence>
<dbReference type="InterPro" id="IPR006224">
    <property type="entry name" value="PsdUridine_synth_RluA-like_CS"/>
</dbReference>
<evidence type="ECO:0000313" key="9">
    <source>
        <dbReference type="EMBL" id="RCK23311.1"/>
    </source>
</evidence>
<dbReference type="InterPro" id="IPR006225">
    <property type="entry name" value="PsdUridine_synth_RluC/D"/>
</dbReference>
<dbReference type="CDD" id="cd02869">
    <property type="entry name" value="PseudoU_synth_RluA_like"/>
    <property type="match status" value="1"/>
</dbReference>
<name>A0A367VFN7_9PROT</name>
<dbReference type="InterPro" id="IPR006145">
    <property type="entry name" value="PsdUridine_synth_RsuA/RluA"/>
</dbReference>
<protein>
    <recommendedName>
        <fullName evidence="6">Pseudouridine synthase</fullName>
        <ecNumber evidence="6">5.4.99.-</ecNumber>
    </recommendedName>
</protein>
<keyword evidence="2 6" id="KW-0413">Isomerase</keyword>
<evidence type="ECO:0000256" key="7">
    <source>
        <dbReference type="SAM" id="MobiDB-lite"/>
    </source>
</evidence>
<dbReference type="PROSITE" id="PS50889">
    <property type="entry name" value="S4"/>
    <property type="match status" value="1"/>
</dbReference>
<feature type="compositionally biased region" description="Gly residues" evidence="7">
    <location>
        <begin position="71"/>
        <end position="82"/>
    </location>
</feature>
<dbReference type="AlphaFoldDB" id="A0A367VFN7"/>
<dbReference type="Pfam" id="PF01479">
    <property type="entry name" value="S4"/>
    <property type="match status" value="1"/>
</dbReference>
<dbReference type="SMART" id="SM00363">
    <property type="entry name" value="S4"/>
    <property type="match status" value="1"/>
</dbReference>
<comment type="catalytic activity">
    <reaction evidence="6">
        <text>a uridine in RNA = a pseudouridine in RNA</text>
        <dbReference type="Rhea" id="RHEA:48348"/>
        <dbReference type="Rhea" id="RHEA-COMP:12068"/>
        <dbReference type="Rhea" id="RHEA-COMP:12069"/>
        <dbReference type="ChEBI" id="CHEBI:65314"/>
        <dbReference type="ChEBI" id="CHEBI:65315"/>
    </reaction>
</comment>
<sequence length="367" mass="40240">MSGVTLRKVKADEADIRLDRWFKRNCPEFTFGQVQKFLRGGQIRVDGKRAKANQRVEPGQEIRVPPVPVMSGGGTGPWGEDGSGYNPAEVQQRKQAGPAKSDATEAELQALRDSVIFYDELVLAINKPAGLAVQGGTNTNVHVDGMLDALKLDSKERPKLVHRLDKDTSGVLLLARSASAAHALTKAFKDKSTRKLYWAIVTGAPAEREGMIDAPLAKLSGKGGEKMVIDEKLGKSAQSVFRQLHRAGRKAAWLALSPLTGRTHQLRVHSQAIGCPILGDGKYGGSQAFIDGLPNQMHLHARAIDFPHPVTGHRVVIEAPVPEHFAETLKKLNFDPKTPTKFLTPEIHREKEEKPKPKAKPSRSRRK</sequence>
<evidence type="ECO:0000313" key="10">
    <source>
        <dbReference type="Proteomes" id="UP000253061"/>
    </source>
</evidence>
<dbReference type="GO" id="GO:0000455">
    <property type="term" value="P:enzyme-directed rRNA pseudouridine synthesis"/>
    <property type="evidence" value="ECO:0007669"/>
    <property type="project" value="UniProtKB-ARBA"/>
</dbReference>
<comment type="similarity">
    <text evidence="1 6">Belongs to the pseudouridine synthase RluA family.</text>
</comment>
<dbReference type="PANTHER" id="PTHR21600:SF44">
    <property type="entry name" value="RIBOSOMAL LARGE SUBUNIT PSEUDOURIDINE SYNTHASE D"/>
    <property type="match status" value="1"/>
</dbReference>
<organism evidence="9 10">
    <name type="scientific">Thalassospira profundimaris</name>
    <dbReference type="NCBI Taxonomy" id="502049"/>
    <lineage>
        <taxon>Bacteria</taxon>
        <taxon>Pseudomonadati</taxon>
        <taxon>Pseudomonadota</taxon>
        <taxon>Alphaproteobacteria</taxon>
        <taxon>Rhodospirillales</taxon>
        <taxon>Thalassospiraceae</taxon>
        <taxon>Thalassospira</taxon>
    </lineage>
</organism>
<comment type="caution">
    <text evidence="9">The sequence shown here is derived from an EMBL/GenBank/DDBJ whole genome shotgun (WGS) entry which is preliminary data.</text>
</comment>
<dbReference type="GO" id="GO:0160140">
    <property type="term" value="F:23S rRNA pseudouridine(1911/1915/1917) synthase activity"/>
    <property type="evidence" value="ECO:0007669"/>
    <property type="project" value="UniProtKB-EC"/>
</dbReference>
<dbReference type="InterPro" id="IPR002942">
    <property type="entry name" value="S4_RNA-bd"/>
</dbReference>
<dbReference type="GO" id="GO:0003723">
    <property type="term" value="F:RNA binding"/>
    <property type="evidence" value="ECO:0007669"/>
    <property type="project" value="UniProtKB-KW"/>
</dbReference>
<dbReference type="PROSITE" id="PS01129">
    <property type="entry name" value="PSI_RLU"/>
    <property type="match status" value="1"/>
</dbReference>
<evidence type="ECO:0000256" key="6">
    <source>
        <dbReference type="RuleBase" id="RU362028"/>
    </source>
</evidence>
<dbReference type="InterPro" id="IPR036986">
    <property type="entry name" value="S4_RNA-bd_sf"/>
</dbReference>
<dbReference type="SUPFAM" id="SSF55120">
    <property type="entry name" value="Pseudouridine synthase"/>
    <property type="match status" value="1"/>
</dbReference>
<dbReference type="InterPro" id="IPR050188">
    <property type="entry name" value="RluA_PseudoU_synthase"/>
</dbReference>
<comment type="function">
    <text evidence="6">Responsible for synthesis of pseudouridine from uracil.</text>
</comment>
<dbReference type="Gene3D" id="3.10.290.10">
    <property type="entry name" value="RNA-binding S4 domain"/>
    <property type="match status" value="1"/>
</dbReference>
<feature type="active site" evidence="4">
    <location>
        <position position="165"/>
    </location>
</feature>
<comment type="catalytic activity">
    <reaction evidence="3">
        <text>uridine(1911/1915/1917) in 23S rRNA = pseudouridine(1911/1915/1917) in 23S rRNA</text>
        <dbReference type="Rhea" id="RHEA:42524"/>
        <dbReference type="Rhea" id="RHEA-COMP:10097"/>
        <dbReference type="Rhea" id="RHEA-COMP:10098"/>
        <dbReference type="ChEBI" id="CHEBI:65314"/>
        <dbReference type="ChEBI" id="CHEBI:65315"/>
        <dbReference type="EC" id="5.4.99.23"/>
    </reaction>
</comment>
<feature type="compositionally biased region" description="Basic residues" evidence="7">
    <location>
        <begin position="357"/>
        <end position="367"/>
    </location>
</feature>
<dbReference type="Pfam" id="PF00849">
    <property type="entry name" value="PseudoU_synth_2"/>
    <property type="match status" value="1"/>
</dbReference>
<reference evidence="9 10" key="1">
    <citation type="submission" date="2014-07" db="EMBL/GenBank/DDBJ databases">
        <title>Draft genome sequence of Thalassospira profundimaris R8-17.</title>
        <authorList>
            <person name="Lai Q."/>
            <person name="Shao Z."/>
        </authorList>
    </citation>
    <scope>NUCLEOTIDE SEQUENCE [LARGE SCALE GENOMIC DNA]</scope>
    <source>
        <strain evidence="9 10">R8-17</strain>
    </source>
</reference>
<keyword evidence="5" id="KW-0694">RNA-binding</keyword>
<dbReference type="Proteomes" id="UP000253061">
    <property type="component" value="Unassembled WGS sequence"/>
</dbReference>
<feature type="compositionally biased region" description="Basic and acidic residues" evidence="7">
    <location>
        <begin position="346"/>
        <end position="356"/>
    </location>
</feature>
<dbReference type="Gene3D" id="3.30.2350.10">
    <property type="entry name" value="Pseudouridine synthase"/>
    <property type="match status" value="1"/>
</dbReference>
<dbReference type="EMBL" id="JPWB01000003">
    <property type="protein sequence ID" value="RCK23311.1"/>
    <property type="molecule type" value="Genomic_DNA"/>
</dbReference>
<accession>A0A367VFN7</accession>
<feature type="region of interest" description="Disordered" evidence="7">
    <location>
        <begin position="335"/>
        <end position="367"/>
    </location>
</feature>
<dbReference type="PANTHER" id="PTHR21600">
    <property type="entry name" value="MITOCHONDRIAL RNA PSEUDOURIDINE SYNTHASE"/>
    <property type="match status" value="1"/>
</dbReference>
<feature type="region of interest" description="Disordered" evidence="7">
    <location>
        <begin position="63"/>
        <end position="102"/>
    </location>
</feature>
<proteinExistence type="inferred from homology"/>
<evidence type="ECO:0000256" key="3">
    <source>
        <dbReference type="ARBA" id="ARBA00036882"/>
    </source>
</evidence>
<dbReference type="CDD" id="cd00165">
    <property type="entry name" value="S4"/>
    <property type="match status" value="1"/>
</dbReference>
<evidence type="ECO:0000256" key="1">
    <source>
        <dbReference type="ARBA" id="ARBA00010876"/>
    </source>
</evidence>
<dbReference type="NCBIfam" id="TIGR00005">
    <property type="entry name" value="rluA_subfam"/>
    <property type="match status" value="1"/>
</dbReference>
<evidence type="ECO:0000256" key="5">
    <source>
        <dbReference type="PROSITE-ProRule" id="PRU00182"/>
    </source>
</evidence>
<dbReference type="RefSeq" id="WP_062953748.1">
    <property type="nucleotide sequence ID" value="NZ_JPWB01000003.1"/>
</dbReference>
<dbReference type="InterPro" id="IPR020103">
    <property type="entry name" value="PsdUridine_synth_cat_dom_sf"/>
</dbReference>
<gene>
    <name evidence="9" type="ORF">TH6_09870</name>
</gene>
<feature type="domain" description="RNA-binding S4" evidence="8">
    <location>
        <begin position="16"/>
        <end position="75"/>
    </location>
</feature>
<evidence type="ECO:0000259" key="8">
    <source>
        <dbReference type="SMART" id="SM00363"/>
    </source>
</evidence>
<dbReference type="SUPFAM" id="SSF55174">
    <property type="entry name" value="Alpha-L RNA-binding motif"/>
    <property type="match status" value="1"/>
</dbReference>
<dbReference type="EC" id="5.4.99.-" evidence="6"/>
<evidence type="ECO:0000256" key="4">
    <source>
        <dbReference type="PIRSR" id="PIRSR606225-1"/>
    </source>
</evidence>